<gene>
    <name evidence="2" type="ORF">F4559_002738</name>
</gene>
<evidence type="ECO:0000256" key="1">
    <source>
        <dbReference type="SAM" id="MobiDB-lite"/>
    </source>
</evidence>
<accession>A0A7W7T2J1</accession>
<dbReference type="Proteomes" id="UP000542674">
    <property type="component" value="Unassembled WGS sequence"/>
</dbReference>
<dbReference type="RefSeq" id="WP_184668875.1">
    <property type="nucleotide sequence ID" value="NZ_BAABAI010000001.1"/>
</dbReference>
<dbReference type="EMBL" id="JACHJS010000001">
    <property type="protein sequence ID" value="MBB4965379.1"/>
    <property type="molecule type" value="Genomic_DNA"/>
</dbReference>
<evidence type="ECO:0000313" key="2">
    <source>
        <dbReference type="EMBL" id="MBB4965379.1"/>
    </source>
</evidence>
<sequence length="50" mass="5496">MPAAVLPSARDLDDPSTAPDERTAAADTLRNPRRIDSALLRRVLDGLRRL</sequence>
<reference evidence="2 3" key="1">
    <citation type="submission" date="2020-08" db="EMBL/GenBank/DDBJ databases">
        <title>Sequencing the genomes of 1000 actinobacteria strains.</title>
        <authorList>
            <person name="Klenk H.-P."/>
        </authorList>
    </citation>
    <scope>NUCLEOTIDE SEQUENCE [LARGE SCALE GENOMIC DNA]</scope>
    <source>
        <strain evidence="2 3">DSM 45084</strain>
    </source>
</reference>
<evidence type="ECO:0000313" key="3">
    <source>
        <dbReference type="Proteomes" id="UP000542674"/>
    </source>
</evidence>
<protein>
    <submittedName>
        <fullName evidence="2">Uncharacterized protein</fullName>
    </submittedName>
</protein>
<name>A0A7W7T2J1_9PSEU</name>
<organism evidence="2 3">
    <name type="scientific">Saccharothrix violaceirubra</name>
    <dbReference type="NCBI Taxonomy" id="413306"/>
    <lineage>
        <taxon>Bacteria</taxon>
        <taxon>Bacillati</taxon>
        <taxon>Actinomycetota</taxon>
        <taxon>Actinomycetes</taxon>
        <taxon>Pseudonocardiales</taxon>
        <taxon>Pseudonocardiaceae</taxon>
        <taxon>Saccharothrix</taxon>
    </lineage>
</organism>
<proteinExistence type="predicted"/>
<comment type="caution">
    <text evidence="2">The sequence shown here is derived from an EMBL/GenBank/DDBJ whole genome shotgun (WGS) entry which is preliminary data.</text>
</comment>
<feature type="region of interest" description="Disordered" evidence="1">
    <location>
        <begin position="1"/>
        <end position="29"/>
    </location>
</feature>
<dbReference type="AlphaFoldDB" id="A0A7W7T2J1"/>
<keyword evidence="3" id="KW-1185">Reference proteome</keyword>